<comment type="similarity">
    <text evidence="1 5">Belongs to the FlgD family.</text>
</comment>
<sequence length="224" mass="23358">MTTVSGTSSTATNGTTPAADSGLLADYNLFLKLLTTQMTHQDPLDPMDTSEYTQQLVQYSQVEQSIQQTGKLKDILSQLASQQMSQASSYIGREARFDSPVAGLGDAPAHWTYYVDGTPAALTATIKDSSGKVVNTVKLDAESQGTYKWDGTLADGSKAAEGAYTLSVEATDSVGNKLDTTINSVAIVSDVVTDGSNIMLGVNGIRMSASGLVAIAAAGTNIDT</sequence>
<dbReference type="GO" id="GO:0044781">
    <property type="term" value="P:bacterial-type flagellum organization"/>
    <property type="evidence" value="ECO:0007669"/>
    <property type="project" value="UniProtKB-UniRule"/>
</dbReference>
<dbReference type="eggNOG" id="COG1843">
    <property type="taxonomic scope" value="Bacteria"/>
</dbReference>
<proteinExistence type="inferred from homology"/>
<dbReference type="AlphaFoldDB" id="T0J1W7"/>
<evidence type="ECO:0000256" key="1">
    <source>
        <dbReference type="ARBA" id="ARBA00010577"/>
    </source>
</evidence>
<comment type="function">
    <text evidence="4 5">Required for flagellar hook formation. May act as a scaffolding protein.</text>
</comment>
<dbReference type="Pfam" id="PF13860">
    <property type="entry name" value="FlgD_ig"/>
    <property type="match status" value="1"/>
</dbReference>
<feature type="domain" description="FlgD/Vpr Ig-like" evidence="6">
    <location>
        <begin position="104"/>
        <end position="172"/>
    </location>
</feature>
<evidence type="ECO:0000259" key="6">
    <source>
        <dbReference type="Pfam" id="PF13860"/>
    </source>
</evidence>
<keyword evidence="3 5" id="KW-1005">Bacterial flagellum biogenesis</keyword>
<name>T0J1W7_9SPHN</name>
<keyword evidence="8" id="KW-1185">Reference proteome</keyword>
<reference evidence="7 8" key="1">
    <citation type="journal article" date="2013" name="Genome Announc.">
        <title>Genome Sequence of Novosphingobium lindaniclasticum LE124T, Isolated from a Hexachlorocyclohexane Dumpsite.</title>
        <authorList>
            <person name="Saxena A."/>
            <person name="Nayyar N."/>
            <person name="Sangwan N."/>
            <person name="Kumari R."/>
            <person name="Khurana J.P."/>
            <person name="Lal R."/>
        </authorList>
    </citation>
    <scope>NUCLEOTIDE SEQUENCE [LARGE SCALE GENOMIC DNA]</scope>
    <source>
        <strain evidence="7 8">LE124</strain>
    </source>
</reference>
<evidence type="ECO:0000256" key="5">
    <source>
        <dbReference type="RuleBase" id="RU362076"/>
    </source>
</evidence>
<dbReference type="RefSeq" id="WP_021233013.1">
    <property type="nucleotide sequence ID" value="NZ_ATHL01000042.1"/>
</dbReference>
<protein>
    <recommendedName>
        <fullName evidence="2 5">Basal-body rod modification protein FlgD</fullName>
    </recommendedName>
</protein>
<evidence type="ECO:0000313" key="8">
    <source>
        <dbReference type="Proteomes" id="UP000015527"/>
    </source>
</evidence>
<evidence type="ECO:0000256" key="2">
    <source>
        <dbReference type="ARBA" id="ARBA00016013"/>
    </source>
</evidence>
<accession>T0J1W7</accession>
<evidence type="ECO:0000256" key="4">
    <source>
        <dbReference type="ARBA" id="ARBA00024746"/>
    </source>
</evidence>
<dbReference type="EMBL" id="ATHL01000042">
    <property type="protein sequence ID" value="EQB18125.1"/>
    <property type="molecule type" value="Genomic_DNA"/>
</dbReference>
<dbReference type="Gene3D" id="2.60.40.4070">
    <property type="match status" value="1"/>
</dbReference>
<dbReference type="OrthoDB" id="9785233at2"/>
<dbReference type="Gene3D" id="2.30.30.910">
    <property type="match status" value="1"/>
</dbReference>
<dbReference type="Pfam" id="PF03963">
    <property type="entry name" value="FlgD"/>
    <property type="match status" value="1"/>
</dbReference>
<gene>
    <name evidence="7" type="ORF">L284_05285</name>
</gene>
<comment type="caution">
    <text evidence="7">The sequence shown here is derived from an EMBL/GenBank/DDBJ whole genome shotgun (WGS) entry which is preliminary data.</text>
</comment>
<dbReference type="InterPro" id="IPR005648">
    <property type="entry name" value="FlgD"/>
</dbReference>
<dbReference type="Proteomes" id="UP000015527">
    <property type="component" value="Unassembled WGS sequence"/>
</dbReference>
<evidence type="ECO:0000313" key="7">
    <source>
        <dbReference type="EMBL" id="EQB18125.1"/>
    </source>
</evidence>
<evidence type="ECO:0000256" key="3">
    <source>
        <dbReference type="ARBA" id="ARBA00022795"/>
    </source>
</evidence>
<dbReference type="InterPro" id="IPR025965">
    <property type="entry name" value="FlgD/Vpr_Ig-like"/>
</dbReference>
<organism evidence="7 8">
    <name type="scientific">Novosphingobium lindaniclasticum LE124</name>
    <dbReference type="NCBI Taxonomy" id="1096930"/>
    <lineage>
        <taxon>Bacteria</taxon>
        <taxon>Pseudomonadati</taxon>
        <taxon>Pseudomonadota</taxon>
        <taxon>Alphaproteobacteria</taxon>
        <taxon>Sphingomonadales</taxon>
        <taxon>Sphingomonadaceae</taxon>
        <taxon>Novosphingobium</taxon>
    </lineage>
</organism>
<dbReference type="PATRIC" id="fig|1096930.3.peg.1041"/>